<dbReference type="EMBL" id="ML977358">
    <property type="protein sequence ID" value="KAF2106969.1"/>
    <property type="molecule type" value="Genomic_DNA"/>
</dbReference>
<keyword evidence="2" id="KW-0645">Protease</keyword>
<evidence type="ECO:0000256" key="3">
    <source>
        <dbReference type="ARBA" id="ARBA00022801"/>
    </source>
</evidence>
<comment type="similarity">
    <text evidence="1">Belongs to the peptidase C15 family.</text>
</comment>
<evidence type="ECO:0000256" key="2">
    <source>
        <dbReference type="ARBA" id="ARBA00022670"/>
    </source>
</evidence>
<keyword evidence="7" id="KW-1185">Reference proteome</keyword>
<keyword evidence="4" id="KW-0788">Thiol protease</keyword>
<feature type="compositionally biased region" description="Basic and acidic residues" evidence="5">
    <location>
        <begin position="156"/>
        <end position="169"/>
    </location>
</feature>
<dbReference type="OrthoDB" id="407146at2759"/>
<dbReference type="InterPro" id="IPR016125">
    <property type="entry name" value="Peptidase_C15-like"/>
</dbReference>
<proteinExistence type="inferred from homology"/>
<dbReference type="PANTHER" id="PTHR23402:SF1">
    <property type="entry name" value="PYROGLUTAMYL-PEPTIDASE I"/>
    <property type="match status" value="1"/>
</dbReference>
<evidence type="ECO:0008006" key="8">
    <source>
        <dbReference type="Google" id="ProtNLM"/>
    </source>
</evidence>
<dbReference type="Proteomes" id="UP000799770">
    <property type="component" value="Unassembled WGS sequence"/>
</dbReference>
<keyword evidence="3" id="KW-0378">Hydrolase</keyword>
<evidence type="ECO:0000313" key="7">
    <source>
        <dbReference type="Proteomes" id="UP000799770"/>
    </source>
</evidence>
<protein>
    <recommendedName>
        <fullName evidence="8">Peptidase C15, pyroglutamyl peptidase I-like protein</fullName>
    </recommendedName>
</protein>
<dbReference type="GO" id="GO:0006508">
    <property type="term" value="P:proteolysis"/>
    <property type="evidence" value="ECO:0007669"/>
    <property type="project" value="UniProtKB-KW"/>
</dbReference>
<dbReference type="PANTHER" id="PTHR23402">
    <property type="entry name" value="PROTEASE FAMILY C15 PYROGLUTAMYL-PEPTIDASE I-RELATED"/>
    <property type="match status" value="1"/>
</dbReference>
<dbReference type="AlphaFoldDB" id="A0A6A5YI92"/>
<dbReference type="Pfam" id="PF01470">
    <property type="entry name" value="Peptidase_C15"/>
    <property type="match status" value="1"/>
</dbReference>
<dbReference type="InterPro" id="IPR036440">
    <property type="entry name" value="Peptidase_C15-like_sf"/>
</dbReference>
<evidence type="ECO:0000256" key="1">
    <source>
        <dbReference type="ARBA" id="ARBA00006641"/>
    </source>
</evidence>
<name>A0A6A5YI92_9PLEO</name>
<evidence type="ECO:0000256" key="5">
    <source>
        <dbReference type="SAM" id="MobiDB-lite"/>
    </source>
</evidence>
<dbReference type="GO" id="GO:0008234">
    <property type="term" value="F:cysteine-type peptidase activity"/>
    <property type="evidence" value="ECO:0007669"/>
    <property type="project" value="UniProtKB-KW"/>
</dbReference>
<dbReference type="Gene3D" id="3.40.630.20">
    <property type="entry name" value="Peptidase C15, pyroglutamyl peptidase I-like"/>
    <property type="match status" value="1"/>
</dbReference>
<organism evidence="6 7">
    <name type="scientific">Lophiotrema nucula</name>
    <dbReference type="NCBI Taxonomy" id="690887"/>
    <lineage>
        <taxon>Eukaryota</taxon>
        <taxon>Fungi</taxon>
        <taxon>Dikarya</taxon>
        <taxon>Ascomycota</taxon>
        <taxon>Pezizomycotina</taxon>
        <taxon>Dothideomycetes</taxon>
        <taxon>Pleosporomycetidae</taxon>
        <taxon>Pleosporales</taxon>
        <taxon>Lophiotremataceae</taxon>
        <taxon>Lophiotrema</taxon>
    </lineage>
</organism>
<reference evidence="6" key="1">
    <citation type="journal article" date="2020" name="Stud. Mycol.">
        <title>101 Dothideomycetes genomes: a test case for predicting lifestyles and emergence of pathogens.</title>
        <authorList>
            <person name="Haridas S."/>
            <person name="Albert R."/>
            <person name="Binder M."/>
            <person name="Bloem J."/>
            <person name="Labutti K."/>
            <person name="Salamov A."/>
            <person name="Andreopoulos B."/>
            <person name="Baker S."/>
            <person name="Barry K."/>
            <person name="Bills G."/>
            <person name="Bluhm B."/>
            <person name="Cannon C."/>
            <person name="Castanera R."/>
            <person name="Culley D."/>
            <person name="Daum C."/>
            <person name="Ezra D."/>
            <person name="Gonzalez J."/>
            <person name="Henrissat B."/>
            <person name="Kuo A."/>
            <person name="Liang C."/>
            <person name="Lipzen A."/>
            <person name="Lutzoni F."/>
            <person name="Magnuson J."/>
            <person name="Mondo S."/>
            <person name="Nolan M."/>
            <person name="Ohm R."/>
            <person name="Pangilinan J."/>
            <person name="Park H.-J."/>
            <person name="Ramirez L."/>
            <person name="Alfaro M."/>
            <person name="Sun H."/>
            <person name="Tritt A."/>
            <person name="Yoshinaga Y."/>
            <person name="Zwiers L.-H."/>
            <person name="Turgeon B."/>
            <person name="Goodwin S."/>
            <person name="Spatafora J."/>
            <person name="Crous P."/>
            <person name="Grigoriev I."/>
        </authorList>
    </citation>
    <scope>NUCLEOTIDE SEQUENCE</scope>
    <source>
        <strain evidence="6">CBS 627.86</strain>
    </source>
</reference>
<feature type="region of interest" description="Disordered" evidence="5">
    <location>
        <begin position="156"/>
        <end position="178"/>
    </location>
</feature>
<evidence type="ECO:0000313" key="6">
    <source>
        <dbReference type="EMBL" id="KAF2106969.1"/>
    </source>
</evidence>
<gene>
    <name evidence="6" type="ORF">BDV96DRAFT_617140</name>
</gene>
<evidence type="ECO:0000256" key="4">
    <source>
        <dbReference type="ARBA" id="ARBA00022807"/>
    </source>
</evidence>
<sequence>MAEYSNSKPIRVLVTGFSPFQQVTLNPSWEIAKQLPKTLTSHNGDNIELLIPGQHVPSVYQELLTQSPTLIEKYDPDIVLHIGLAAGYEWFAAEQSANREGYHEIPDNERRVITRAENKKLFGKSPASLASSLDLESAVETWRNSLRGFTFPAKKSDNRVAPKGKEQIKRNGSGKSAKANKGIDVRLSNSVGNYVCGFVYYVSLLEMQKRKGRRDVAFLHTPLLEGDEEIGIGVQVAKELVKALVEAYEK</sequence>
<accession>A0A6A5YI92</accession>
<dbReference type="SUPFAM" id="SSF53182">
    <property type="entry name" value="Pyrrolidone carboxyl peptidase (pyroglutamate aminopeptidase)"/>
    <property type="match status" value="1"/>
</dbReference>